<evidence type="ECO:0000313" key="1">
    <source>
        <dbReference type="EMBL" id="RVX14664.1"/>
    </source>
</evidence>
<proteinExistence type="predicted"/>
<protein>
    <submittedName>
        <fullName evidence="1">Uncharacterized protein</fullName>
    </submittedName>
</protein>
<organism evidence="1 2">
    <name type="scientific">Vitis vinifera</name>
    <name type="common">Grape</name>
    <dbReference type="NCBI Taxonomy" id="29760"/>
    <lineage>
        <taxon>Eukaryota</taxon>
        <taxon>Viridiplantae</taxon>
        <taxon>Streptophyta</taxon>
        <taxon>Embryophyta</taxon>
        <taxon>Tracheophyta</taxon>
        <taxon>Spermatophyta</taxon>
        <taxon>Magnoliopsida</taxon>
        <taxon>eudicotyledons</taxon>
        <taxon>Gunneridae</taxon>
        <taxon>Pentapetalae</taxon>
        <taxon>rosids</taxon>
        <taxon>Vitales</taxon>
        <taxon>Vitaceae</taxon>
        <taxon>Viteae</taxon>
        <taxon>Vitis</taxon>
    </lineage>
</organism>
<reference evidence="1 2" key="1">
    <citation type="journal article" date="2018" name="PLoS Genet.">
        <title>Population sequencing reveals clonal diversity and ancestral inbreeding in the grapevine cultivar Chardonnay.</title>
        <authorList>
            <person name="Roach M.J."/>
            <person name="Johnson D.L."/>
            <person name="Bohlmann J."/>
            <person name="van Vuuren H.J."/>
            <person name="Jones S.J."/>
            <person name="Pretorius I.S."/>
            <person name="Schmidt S.A."/>
            <person name="Borneman A.R."/>
        </authorList>
    </citation>
    <scope>NUCLEOTIDE SEQUENCE [LARGE SCALE GENOMIC DNA]</scope>
    <source>
        <strain evidence="2">cv. Chardonnay</strain>
        <tissue evidence="1">Leaf</tissue>
    </source>
</reference>
<comment type="caution">
    <text evidence="1">The sequence shown here is derived from an EMBL/GenBank/DDBJ whole genome shotgun (WGS) entry which is preliminary data.</text>
</comment>
<sequence>MKQSQSESRGKLRQLQDHVETKPFGRLGLCGRDSGVLGQKVFGGDGDGGRKVLSLLGKGADREGCPGAMRSFAQTVDDLELIDLPMQGVLPLGMGEGTINPGLD</sequence>
<dbReference type="EMBL" id="QGNW01000020">
    <property type="protein sequence ID" value="RVX14664.1"/>
    <property type="molecule type" value="Genomic_DNA"/>
</dbReference>
<evidence type="ECO:0000313" key="2">
    <source>
        <dbReference type="Proteomes" id="UP000288805"/>
    </source>
</evidence>
<dbReference type="Proteomes" id="UP000288805">
    <property type="component" value="Unassembled WGS sequence"/>
</dbReference>
<dbReference type="AlphaFoldDB" id="A0A438K0B6"/>
<accession>A0A438K0B6</accession>
<gene>
    <name evidence="1" type="ORF">CK203_011965</name>
</gene>
<name>A0A438K0B6_VITVI</name>